<reference evidence="1 2" key="2">
    <citation type="journal article" date="2019" name="G3 (Bethesda)">
        <title>Hybrid Assembly of the Genome of the Entomopathogenic Nematode Steinernema carpocapsae Identifies the X-Chromosome.</title>
        <authorList>
            <person name="Serra L."/>
            <person name="Macchietto M."/>
            <person name="Macias-Munoz A."/>
            <person name="McGill C.J."/>
            <person name="Rodriguez I.M."/>
            <person name="Rodriguez B."/>
            <person name="Murad R."/>
            <person name="Mortazavi A."/>
        </authorList>
    </citation>
    <scope>NUCLEOTIDE SEQUENCE [LARGE SCALE GENOMIC DNA]</scope>
    <source>
        <strain evidence="1 2">ALL</strain>
    </source>
</reference>
<keyword evidence="2" id="KW-1185">Reference proteome</keyword>
<proteinExistence type="predicted"/>
<name>A0A4U8V473_STECR</name>
<dbReference type="EMBL" id="AZBU02000001">
    <property type="protein sequence ID" value="TMS38898.1"/>
    <property type="molecule type" value="Genomic_DNA"/>
</dbReference>
<organism evidence="1 2">
    <name type="scientific">Steinernema carpocapsae</name>
    <name type="common">Entomopathogenic nematode</name>
    <dbReference type="NCBI Taxonomy" id="34508"/>
    <lineage>
        <taxon>Eukaryota</taxon>
        <taxon>Metazoa</taxon>
        <taxon>Ecdysozoa</taxon>
        <taxon>Nematoda</taxon>
        <taxon>Chromadorea</taxon>
        <taxon>Rhabditida</taxon>
        <taxon>Tylenchina</taxon>
        <taxon>Panagrolaimomorpha</taxon>
        <taxon>Strongyloidoidea</taxon>
        <taxon>Steinernematidae</taxon>
        <taxon>Steinernema</taxon>
    </lineage>
</organism>
<dbReference type="Proteomes" id="UP000298663">
    <property type="component" value="Unassembled WGS sequence"/>
</dbReference>
<comment type="caution">
    <text evidence="1">The sequence shown here is derived from an EMBL/GenBank/DDBJ whole genome shotgun (WGS) entry which is preliminary data.</text>
</comment>
<evidence type="ECO:0000313" key="2">
    <source>
        <dbReference type="Proteomes" id="UP000298663"/>
    </source>
</evidence>
<protein>
    <submittedName>
        <fullName evidence="1">Uncharacterized protein</fullName>
    </submittedName>
</protein>
<reference evidence="1 2" key="1">
    <citation type="journal article" date="2015" name="Genome Biol.">
        <title>Comparative genomics of Steinernema reveals deeply conserved gene regulatory networks.</title>
        <authorList>
            <person name="Dillman A.R."/>
            <person name="Macchietto M."/>
            <person name="Porter C.F."/>
            <person name="Rogers A."/>
            <person name="Williams B."/>
            <person name="Antoshechkin I."/>
            <person name="Lee M.M."/>
            <person name="Goodwin Z."/>
            <person name="Lu X."/>
            <person name="Lewis E.E."/>
            <person name="Goodrich-Blair H."/>
            <person name="Stock S.P."/>
            <person name="Adams B.J."/>
            <person name="Sternberg P.W."/>
            <person name="Mortazavi A."/>
        </authorList>
    </citation>
    <scope>NUCLEOTIDE SEQUENCE [LARGE SCALE GENOMIC DNA]</scope>
    <source>
        <strain evidence="1 2">ALL</strain>
    </source>
</reference>
<gene>
    <name evidence="1" type="ORF">L596_005522</name>
</gene>
<accession>A0A4U8V473</accession>
<evidence type="ECO:0000313" key="1">
    <source>
        <dbReference type="EMBL" id="TMS38898.1"/>
    </source>
</evidence>
<sequence length="109" mass="12647">MRQKSTDLGKLGLERLVQPCRIRLAVSRNTNLTCNRKLTQHERIPLEFPELHTNRGRNRATTERTNFADRFAQMCDVVRARPLSFLSASTSIESLIFRSKFKTFTQCFA</sequence>
<dbReference type="AlphaFoldDB" id="A0A4U8V473"/>